<dbReference type="SUPFAM" id="SSF102114">
    <property type="entry name" value="Radical SAM enzymes"/>
    <property type="match status" value="1"/>
</dbReference>
<keyword evidence="2" id="KW-0408">Iron</keyword>
<evidence type="ECO:0000256" key="3">
    <source>
        <dbReference type="ARBA" id="ARBA00023014"/>
    </source>
</evidence>
<evidence type="ECO:0000256" key="2">
    <source>
        <dbReference type="ARBA" id="ARBA00023004"/>
    </source>
</evidence>
<dbReference type="AlphaFoldDB" id="A0A5D5ARU1"/>
<keyword evidence="1" id="KW-0479">Metal-binding</keyword>
<dbReference type="PANTHER" id="PTHR43432">
    <property type="entry name" value="SLR0285 PROTEIN"/>
    <property type="match status" value="1"/>
</dbReference>
<keyword evidence="3" id="KW-0411">Iron-sulfur</keyword>
<dbReference type="SMART" id="SM00729">
    <property type="entry name" value="Elp3"/>
    <property type="match status" value="1"/>
</dbReference>
<protein>
    <submittedName>
        <fullName evidence="6">Radical SAM protein</fullName>
    </submittedName>
</protein>
<dbReference type="InterPro" id="IPR040086">
    <property type="entry name" value="MJ0683-like"/>
</dbReference>
<dbReference type="PANTHER" id="PTHR43432:SF6">
    <property type="entry name" value="RADICAL SAM CORE DOMAIN-CONTAINING PROTEIN"/>
    <property type="match status" value="1"/>
</dbReference>
<dbReference type="SFLD" id="SFLDG01084">
    <property type="entry name" value="Uncharacterised_Radical_SAM_Su"/>
    <property type="match status" value="1"/>
</dbReference>
<comment type="caution">
    <text evidence="6">The sequence shown here is derived from an EMBL/GenBank/DDBJ whole genome shotgun (WGS) entry which is preliminary data.</text>
</comment>
<accession>A0A5D5ARU1</accession>
<dbReference type="InterPro" id="IPR058240">
    <property type="entry name" value="rSAM_sf"/>
</dbReference>
<dbReference type="InterPro" id="IPR007197">
    <property type="entry name" value="rSAM"/>
</dbReference>
<dbReference type="EMBL" id="VTAW01000014">
    <property type="protein sequence ID" value="TYT61781.1"/>
    <property type="molecule type" value="Genomic_DNA"/>
</dbReference>
<evidence type="ECO:0000313" key="6">
    <source>
        <dbReference type="EMBL" id="TYT61781.1"/>
    </source>
</evidence>
<dbReference type="Proteomes" id="UP000324104">
    <property type="component" value="Unassembled WGS sequence"/>
</dbReference>
<sequence>MGTDHTDQHGLRVNTDPTKTVLSESYLHTKSLCDHVINVATGCRHGCEFCYVPTTPAIGNRHKMLADQADVDDPQGDWGSYLLYRDDLPERLARILEDRDSSDRKQTDRGRGVVMLSSGTDCYQDRRTAQITRGAVTELITHDIPVRILTRSPAVVRDIDLFQAAGDRLTVGSSIPSFEAPLVNAIEPNAPPPIKRWEALDRLQQAGVPVFASMSPTYPTMDEDDFHELLSYFRALGEIVVFHEPINPRGKNFQQCLEVASDAGYEDVAKELRRMRDDRQYWVEYALEQLNTVQQVATRFDGLQVHSWPDDELIRSTSGQLRSQLEAMQQAVSPESFGPTKPDTSAAQSELAEDHKTFQQLI</sequence>
<dbReference type="GO" id="GO:0046872">
    <property type="term" value="F:metal ion binding"/>
    <property type="evidence" value="ECO:0007669"/>
    <property type="project" value="UniProtKB-KW"/>
</dbReference>
<evidence type="ECO:0000256" key="4">
    <source>
        <dbReference type="SAM" id="MobiDB-lite"/>
    </source>
</evidence>
<evidence type="ECO:0000313" key="7">
    <source>
        <dbReference type="Proteomes" id="UP000324104"/>
    </source>
</evidence>
<dbReference type="SFLD" id="SFLDS00029">
    <property type="entry name" value="Radical_SAM"/>
    <property type="match status" value="1"/>
</dbReference>
<feature type="region of interest" description="Disordered" evidence="4">
    <location>
        <begin position="333"/>
        <end position="353"/>
    </location>
</feature>
<keyword evidence="7" id="KW-1185">Reference proteome</keyword>
<evidence type="ECO:0000256" key="1">
    <source>
        <dbReference type="ARBA" id="ARBA00022723"/>
    </source>
</evidence>
<dbReference type="InterPro" id="IPR006638">
    <property type="entry name" value="Elp3/MiaA/NifB-like_rSAM"/>
</dbReference>
<evidence type="ECO:0000259" key="5">
    <source>
        <dbReference type="SMART" id="SM00729"/>
    </source>
</evidence>
<dbReference type="Pfam" id="PF04055">
    <property type="entry name" value="Radical_SAM"/>
    <property type="match status" value="1"/>
</dbReference>
<dbReference type="GO" id="GO:0051536">
    <property type="term" value="F:iron-sulfur cluster binding"/>
    <property type="evidence" value="ECO:0007669"/>
    <property type="project" value="UniProtKB-KW"/>
</dbReference>
<feature type="domain" description="Elp3/MiaA/NifB-like radical SAM core" evidence="5">
    <location>
        <begin position="33"/>
        <end position="274"/>
    </location>
</feature>
<gene>
    <name evidence="6" type="ORF">FYC77_11885</name>
</gene>
<dbReference type="CDD" id="cd01335">
    <property type="entry name" value="Radical_SAM"/>
    <property type="match status" value="1"/>
</dbReference>
<reference evidence="6 7" key="1">
    <citation type="submission" date="2019-08" db="EMBL/GenBank/DDBJ databases">
        <title>Archaea genome.</title>
        <authorList>
            <person name="Kajale S."/>
            <person name="Shouche Y."/>
            <person name="Deshpande N."/>
            <person name="Sharma A."/>
        </authorList>
    </citation>
    <scope>NUCLEOTIDE SEQUENCE [LARGE SCALE GENOMIC DNA]</scope>
    <source>
        <strain evidence="6 7">ESP3B_9</strain>
    </source>
</reference>
<organism evidence="6 7">
    <name type="scientific">Natrialba swarupiae</name>
    <dbReference type="NCBI Taxonomy" id="2448032"/>
    <lineage>
        <taxon>Archaea</taxon>
        <taxon>Methanobacteriati</taxon>
        <taxon>Methanobacteriota</taxon>
        <taxon>Stenosarchaea group</taxon>
        <taxon>Halobacteria</taxon>
        <taxon>Halobacteriales</taxon>
        <taxon>Natrialbaceae</taxon>
        <taxon>Natrialba</taxon>
    </lineage>
</organism>
<dbReference type="GO" id="GO:0003824">
    <property type="term" value="F:catalytic activity"/>
    <property type="evidence" value="ECO:0007669"/>
    <property type="project" value="InterPro"/>
</dbReference>
<proteinExistence type="predicted"/>
<dbReference type="Gene3D" id="3.80.30.30">
    <property type="match status" value="1"/>
</dbReference>
<name>A0A5D5ARU1_9EURY</name>